<sequence>MTGYWRESMPLTGDRTRRLATHKAATPRPAIRWLHDRAHDHAHDVTDQLDEPHASPARTACLEESAAAVLLLASRRLSVTWCHGVAPDPVRLHAWLRTQDEILVAEPHSTLAYTPALTIGARHQRQP</sequence>
<accession>A0ABW9NUX1</accession>
<keyword evidence="3" id="KW-1185">Reference proteome</keyword>
<evidence type="ECO:0000313" key="2">
    <source>
        <dbReference type="EMBL" id="MQS37048.1"/>
    </source>
</evidence>
<feature type="domain" description="Microcin J25-processing protein McjB C-terminal" evidence="1">
    <location>
        <begin position="18"/>
        <end position="117"/>
    </location>
</feature>
<protein>
    <submittedName>
        <fullName evidence="2">Lasso peptide biosynthesis B2 protein</fullName>
    </submittedName>
</protein>
<dbReference type="InterPro" id="IPR053521">
    <property type="entry name" value="McjB-like"/>
</dbReference>
<comment type="caution">
    <text evidence="2">The sequence shown here is derived from an EMBL/GenBank/DDBJ whole genome shotgun (WGS) entry which is preliminary data.</text>
</comment>
<name>A0ABW9NUX1_9ACTN</name>
<dbReference type="EMBL" id="VDEQ01000158">
    <property type="protein sequence ID" value="MQS37048.1"/>
    <property type="molecule type" value="Genomic_DNA"/>
</dbReference>
<dbReference type="Proteomes" id="UP000460558">
    <property type="component" value="Unassembled WGS sequence"/>
</dbReference>
<proteinExistence type="predicted"/>
<gene>
    <name evidence="2" type="ORF">FFZ77_15870</name>
</gene>
<dbReference type="InterPro" id="IPR032708">
    <property type="entry name" value="McjB_C"/>
</dbReference>
<evidence type="ECO:0000259" key="1">
    <source>
        <dbReference type="Pfam" id="PF13471"/>
    </source>
</evidence>
<dbReference type="NCBIfam" id="NF033537">
    <property type="entry name" value="lasso_biosyn_B2"/>
    <property type="match status" value="1"/>
</dbReference>
<dbReference type="Pfam" id="PF13471">
    <property type="entry name" value="Transglut_core3"/>
    <property type="match status" value="1"/>
</dbReference>
<evidence type="ECO:0000313" key="3">
    <source>
        <dbReference type="Proteomes" id="UP000460558"/>
    </source>
</evidence>
<organism evidence="2 3">
    <name type="scientific">Streptomyces katsurahamanus</name>
    <dbReference type="NCBI Taxonomy" id="2577098"/>
    <lineage>
        <taxon>Bacteria</taxon>
        <taxon>Bacillati</taxon>
        <taxon>Actinomycetota</taxon>
        <taxon>Actinomycetes</taxon>
        <taxon>Kitasatosporales</taxon>
        <taxon>Streptomycetaceae</taxon>
        <taxon>Streptomyces</taxon>
    </lineage>
</organism>
<reference evidence="2 3" key="1">
    <citation type="submission" date="2019-06" db="EMBL/GenBank/DDBJ databases">
        <title>Comparative genomics and metabolomics analyses of clavulanic acid producing Streptomyces species provides insight into specialized metabolism and evolution of beta-lactam biosynthetic gene clusters.</title>
        <authorList>
            <person name="Moore M.A."/>
            <person name="Cruz-Morales P."/>
            <person name="Barona Gomez F."/>
            <person name="Kapil T."/>
        </authorList>
    </citation>
    <scope>NUCLEOTIDE SEQUENCE [LARGE SCALE GENOMIC DNA]</scope>
    <source>
        <strain evidence="2 3">T-272</strain>
    </source>
</reference>
<dbReference type="RefSeq" id="WP_153483912.1">
    <property type="nucleotide sequence ID" value="NZ_VDEQ01000158.1"/>
</dbReference>